<dbReference type="InterPro" id="IPR008611">
    <property type="entry name" value="SctB2-like"/>
</dbReference>
<accession>A0A6P0ETJ0</accession>
<sequence>MSRTDTLKHYGETLVETGRTGLLAALGAGDVAVDRARTVVDGLRSRAEALPGEAQVQADLGAKEARARVVAAREQARRAAVHARSTVTELRPETVLGTVTGLVDGARAQALEAIGELAGRGEQLVGDLRRQPVFRKVVARTERAVDAVEDGLEDVLDETAETVAEASDTVTSVAQKTAARTTAAVESATADVQEAAESTKATLADAAEPAPAEAVVVEPVTAEPAVETPAAKTPAAKTPAAKPAKAQLPDPLAVPAKTRRSGK</sequence>
<dbReference type="EMBL" id="JAAGWH010000012">
    <property type="protein sequence ID" value="NEK93294.1"/>
    <property type="molecule type" value="Genomic_DNA"/>
</dbReference>
<evidence type="ECO:0008006" key="6">
    <source>
        <dbReference type="Google" id="ProtNLM"/>
    </source>
</evidence>
<evidence type="ECO:0000313" key="2">
    <source>
        <dbReference type="EMBL" id="NEK93294.1"/>
    </source>
</evidence>
<comment type="caution">
    <text evidence="2">The sequence shown here is derived from an EMBL/GenBank/DDBJ whole genome shotgun (WGS) entry which is preliminary data.</text>
</comment>
<name>A0A6P0ETJ0_9ACTN</name>
<dbReference type="RefSeq" id="WP_163609750.1">
    <property type="nucleotide sequence ID" value="NZ_JAAGWB010000012.1"/>
</dbReference>
<keyword evidence="4" id="KW-1185">Reference proteome</keyword>
<gene>
    <name evidence="3" type="ORF">G3R41_03750</name>
    <name evidence="2" type="ORF">GCU67_03750</name>
</gene>
<evidence type="ECO:0000313" key="4">
    <source>
        <dbReference type="Proteomes" id="UP000468828"/>
    </source>
</evidence>
<dbReference type="Proteomes" id="UP000468828">
    <property type="component" value="Unassembled WGS sequence"/>
</dbReference>
<dbReference type="EMBL" id="JAAGWB010000012">
    <property type="protein sequence ID" value="NEN50061.1"/>
    <property type="molecule type" value="Genomic_DNA"/>
</dbReference>
<protein>
    <recommendedName>
        <fullName evidence="6">Heparin-binding hemagglutinin</fullName>
    </recommendedName>
</protein>
<evidence type="ECO:0000313" key="3">
    <source>
        <dbReference type="EMBL" id="NEN50061.1"/>
    </source>
</evidence>
<evidence type="ECO:0000256" key="1">
    <source>
        <dbReference type="SAM" id="MobiDB-lite"/>
    </source>
</evidence>
<dbReference type="Gene3D" id="1.20.120.20">
    <property type="entry name" value="Apolipoprotein"/>
    <property type="match status" value="1"/>
</dbReference>
<reference evidence="3 5" key="2">
    <citation type="submission" date="2020-02" db="EMBL/GenBank/DDBJ databases">
        <title>The WGS of Modestobacter muralis DSM 100205.</title>
        <authorList>
            <person name="Jiang Z."/>
        </authorList>
    </citation>
    <scope>NUCLEOTIDE SEQUENCE [LARGE SCALE GENOMIC DNA]</scope>
    <source>
        <strain evidence="3 5">DSM 100205</strain>
    </source>
</reference>
<proteinExistence type="predicted"/>
<reference evidence="2 4" key="1">
    <citation type="submission" date="2020-01" db="EMBL/GenBank/DDBJ databases">
        <title>the WGS Modestobacter muralis CPCC 204518.</title>
        <authorList>
            <person name="Jiang Z."/>
        </authorList>
    </citation>
    <scope>NUCLEOTIDE SEQUENCE [LARGE SCALE GENOMIC DNA]</scope>
    <source>
        <strain evidence="2 4">DSM 100205</strain>
    </source>
</reference>
<dbReference type="Proteomes" id="UP000471152">
    <property type="component" value="Unassembled WGS sequence"/>
</dbReference>
<organism evidence="2 4">
    <name type="scientific">Modestobacter muralis</name>
    <dbReference type="NCBI Taxonomy" id="1608614"/>
    <lineage>
        <taxon>Bacteria</taxon>
        <taxon>Bacillati</taxon>
        <taxon>Actinomycetota</taxon>
        <taxon>Actinomycetes</taxon>
        <taxon>Geodermatophilales</taxon>
        <taxon>Geodermatophilaceae</taxon>
        <taxon>Modestobacter</taxon>
    </lineage>
</organism>
<feature type="compositionally biased region" description="Low complexity" evidence="1">
    <location>
        <begin position="218"/>
        <end position="253"/>
    </location>
</feature>
<evidence type="ECO:0000313" key="5">
    <source>
        <dbReference type="Proteomes" id="UP000471152"/>
    </source>
</evidence>
<dbReference type="Pfam" id="PF05802">
    <property type="entry name" value="SctB2"/>
    <property type="match status" value="1"/>
</dbReference>
<feature type="region of interest" description="Disordered" evidence="1">
    <location>
        <begin position="218"/>
        <end position="263"/>
    </location>
</feature>
<dbReference type="AlphaFoldDB" id="A0A6P0ETJ0"/>